<protein>
    <submittedName>
        <fullName evidence="2">TerB family tellurite resistance protein</fullName>
    </submittedName>
</protein>
<dbReference type="RefSeq" id="WP_127189349.1">
    <property type="nucleotide sequence ID" value="NZ_RZNJ01000005.1"/>
</dbReference>
<name>A0A433X5K3_9HYPH</name>
<keyword evidence="3" id="KW-1185">Reference proteome</keyword>
<comment type="caution">
    <text evidence="2">The sequence shown here is derived from an EMBL/GenBank/DDBJ whole genome shotgun (WGS) entry which is preliminary data.</text>
</comment>
<feature type="domain" description="Co-chaperone DjlA N-terminal" evidence="1">
    <location>
        <begin position="22"/>
        <end position="137"/>
    </location>
</feature>
<organism evidence="2 3">
    <name type="scientific">Arsenicitalea aurantiaca</name>
    <dbReference type="NCBI Taxonomy" id="1783274"/>
    <lineage>
        <taxon>Bacteria</taxon>
        <taxon>Pseudomonadati</taxon>
        <taxon>Pseudomonadota</taxon>
        <taxon>Alphaproteobacteria</taxon>
        <taxon>Hyphomicrobiales</taxon>
        <taxon>Devosiaceae</taxon>
        <taxon>Arsenicitalea</taxon>
    </lineage>
</organism>
<dbReference type="Pfam" id="PF05099">
    <property type="entry name" value="TerB"/>
    <property type="match status" value="1"/>
</dbReference>
<dbReference type="InterPro" id="IPR007791">
    <property type="entry name" value="DjlA_N"/>
</dbReference>
<dbReference type="Gene3D" id="1.10.3680.10">
    <property type="entry name" value="TerB-like"/>
    <property type="match status" value="1"/>
</dbReference>
<sequence>MFDAITRLFTRSEEPVKVDEPRIAVAALLVHLAAVDGSVKPEERKAIEGVLIDSYDLSDAEVEKLIAEATRRDNEAVDFYRFTSELMALDEAERVEIVRMMWQVVFADDKNHELEDNMVWRIAELLGVSARQRTVLRNQMARGGAAAEKPA</sequence>
<evidence type="ECO:0000313" key="3">
    <source>
        <dbReference type="Proteomes" id="UP000281547"/>
    </source>
</evidence>
<gene>
    <name evidence="2" type="ORF">EMQ25_14670</name>
</gene>
<dbReference type="AlphaFoldDB" id="A0A433X5K3"/>
<reference evidence="2 3" key="1">
    <citation type="journal article" date="2016" name="Int. J. Syst. Evol. Microbiol.">
        <title>Arsenicitalea aurantiaca gen. nov., sp. nov., a new member of the family Hyphomicrobiaceae, isolated from high-arsenic sediment.</title>
        <authorList>
            <person name="Mu Y."/>
            <person name="Zhou L."/>
            <person name="Zeng X.C."/>
            <person name="Liu L."/>
            <person name="Pan Y."/>
            <person name="Chen X."/>
            <person name="Wang J."/>
            <person name="Li S."/>
            <person name="Li W.J."/>
            <person name="Wang Y."/>
        </authorList>
    </citation>
    <scope>NUCLEOTIDE SEQUENCE [LARGE SCALE GENOMIC DNA]</scope>
    <source>
        <strain evidence="2 3">42-50</strain>
    </source>
</reference>
<dbReference type="Proteomes" id="UP000281547">
    <property type="component" value="Unassembled WGS sequence"/>
</dbReference>
<dbReference type="EMBL" id="RZNJ01000005">
    <property type="protein sequence ID" value="RUT29360.1"/>
    <property type="molecule type" value="Genomic_DNA"/>
</dbReference>
<evidence type="ECO:0000313" key="2">
    <source>
        <dbReference type="EMBL" id="RUT29360.1"/>
    </source>
</evidence>
<dbReference type="SUPFAM" id="SSF158682">
    <property type="entry name" value="TerB-like"/>
    <property type="match status" value="1"/>
</dbReference>
<proteinExistence type="predicted"/>
<dbReference type="InterPro" id="IPR029024">
    <property type="entry name" value="TerB-like"/>
</dbReference>
<evidence type="ECO:0000259" key="1">
    <source>
        <dbReference type="Pfam" id="PF05099"/>
    </source>
</evidence>
<accession>A0A433X5K3</accession>
<dbReference type="CDD" id="cd07313">
    <property type="entry name" value="terB_like_2"/>
    <property type="match status" value="1"/>
</dbReference>
<dbReference type="OrthoDB" id="5402150at2"/>